<proteinExistence type="predicted"/>
<organism evidence="1 2">
    <name type="scientific">Phytophthora cactorum</name>
    <dbReference type="NCBI Taxonomy" id="29920"/>
    <lineage>
        <taxon>Eukaryota</taxon>
        <taxon>Sar</taxon>
        <taxon>Stramenopiles</taxon>
        <taxon>Oomycota</taxon>
        <taxon>Peronosporomycetes</taxon>
        <taxon>Peronosporales</taxon>
        <taxon>Peronosporaceae</taxon>
        <taxon>Phytophthora</taxon>
    </lineage>
</organism>
<comment type="caution">
    <text evidence="1">The sequence shown here is derived from an EMBL/GenBank/DDBJ whole genome shotgun (WGS) entry which is preliminary data.</text>
</comment>
<protein>
    <submittedName>
        <fullName evidence="1">Uncharacterized protein</fullName>
    </submittedName>
</protein>
<sequence>MPMDYRFDISDVPMEDFVVHTGLLPPNRICIVLDQASLIILLSNDHSATVSSDIESRLWWADCFD</sequence>
<accession>A0A8T1UF87</accession>
<dbReference type="AlphaFoldDB" id="A0A8T1UF87"/>
<evidence type="ECO:0000313" key="1">
    <source>
        <dbReference type="EMBL" id="KAG6960669.1"/>
    </source>
</evidence>
<dbReference type="Proteomes" id="UP000688947">
    <property type="component" value="Unassembled WGS sequence"/>
</dbReference>
<name>A0A8T1UF87_9STRA</name>
<dbReference type="EMBL" id="JAENGZ010000376">
    <property type="protein sequence ID" value="KAG6960669.1"/>
    <property type="molecule type" value="Genomic_DNA"/>
</dbReference>
<gene>
    <name evidence="1" type="ORF">JG687_00008092</name>
</gene>
<reference evidence="1" key="1">
    <citation type="submission" date="2021-01" db="EMBL/GenBank/DDBJ databases">
        <title>Phytophthora aleatoria, a newly-described species from Pinus radiata is distinct from Phytophthora cactorum isolates based on comparative genomics.</title>
        <authorList>
            <person name="Mcdougal R."/>
            <person name="Panda P."/>
            <person name="Williams N."/>
            <person name="Studholme D.J."/>
        </authorList>
    </citation>
    <scope>NUCLEOTIDE SEQUENCE</scope>
    <source>
        <strain evidence="1">NZFS 3830</strain>
    </source>
</reference>
<evidence type="ECO:0000313" key="2">
    <source>
        <dbReference type="Proteomes" id="UP000688947"/>
    </source>
</evidence>